<feature type="region of interest" description="Disordered" evidence="1">
    <location>
        <begin position="121"/>
        <end position="145"/>
    </location>
</feature>
<keyword evidence="3" id="KW-1185">Reference proteome</keyword>
<name>A0A1G4HZ13_TRYEQ</name>
<protein>
    <submittedName>
        <fullName evidence="2">Kinetoplastid-specific dual specificity phosphatase, putative</fullName>
    </submittedName>
</protein>
<evidence type="ECO:0000313" key="3">
    <source>
        <dbReference type="Proteomes" id="UP000195570"/>
    </source>
</evidence>
<dbReference type="RefSeq" id="XP_067076291.1">
    <property type="nucleotide sequence ID" value="XM_067220190.1"/>
</dbReference>
<accession>A0A1G4HZ13</accession>
<dbReference type="AlphaFoldDB" id="A0A1G4HZ13"/>
<organism evidence="2 3">
    <name type="scientific">Trypanosoma equiperdum</name>
    <dbReference type="NCBI Taxonomy" id="5694"/>
    <lineage>
        <taxon>Eukaryota</taxon>
        <taxon>Discoba</taxon>
        <taxon>Euglenozoa</taxon>
        <taxon>Kinetoplastea</taxon>
        <taxon>Metakinetoplastina</taxon>
        <taxon>Trypanosomatida</taxon>
        <taxon>Trypanosomatidae</taxon>
        <taxon>Trypanosoma</taxon>
    </lineage>
</organism>
<sequence>MRMIDSEDVAFFFAVMTWNPELLEIMLEKAPNPLYVERAAATEAARFAAAYPLPEETSKPVVSRCRPSARRQRRARKTKRGCGVRLSIPCAFFCEYEAPNFDEEDDFYCEDDEHAMQEIKDEADPDSSVAEVEHDHEPDPNSYSPVEGWGRNAGNCIGRVLSDSVDNGNKPLGYSMRDFLQIFFQSFLIVSLSQVQSQRVQNEFPLSLSPLERKACEIVRRYKDPFKEILRKYVISGDCEVERHGAQPLFVDGFCIKAVQHEEGEKWAPPHEQLFIAGKDPVYQPLLMEMLGITRVVQCYAEKGANYPATLHACATAVGQAASGNRDRTVHTMQSWHRLLTQHPKLSKSSDGGTDIATANEDFDLPCPSEEEWEKLQGDISRCVTPLQWKTYTVFGPYLVFSATLPFSNGCVTKLVVPAEDKDTYDLSVHFQEGVFRYIHGTPLFPVDVGPALVPKESTRMEDQRSPLLAKSCLLHCSAGMHRSSALVIGYLLWLVALSGGKLPMEGKPTLAFVPGRYASYTHRQGSVFAESYLTVVLRSQQRGSFPTEEVSASPMHAGAAVVSVAPTQEPEREIQEEDVRAKAQLSDEKSILHYCADHVRQQRSMAVPIATALQQLHRYARHLHLA</sequence>
<dbReference type="VEuPathDB" id="TriTrypDB:TEOVI_000547600"/>
<gene>
    <name evidence="2" type="ORF">TEOVI_000547600</name>
</gene>
<dbReference type="Proteomes" id="UP000195570">
    <property type="component" value="Unassembled WGS sequence"/>
</dbReference>
<evidence type="ECO:0000256" key="1">
    <source>
        <dbReference type="SAM" id="MobiDB-lite"/>
    </source>
</evidence>
<proteinExistence type="predicted"/>
<dbReference type="InterPro" id="IPR016130">
    <property type="entry name" value="Tyr_Pase_AS"/>
</dbReference>
<dbReference type="EMBL" id="CZPT02000082">
    <property type="protein sequence ID" value="SCU64546.1"/>
    <property type="molecule type" value="Genomic_DNA"/>
</dbReference>
<dbReference type="Gene3D" id="3.90.190.10">
    <property type="entry name" value="Protein tyrosine phosphatase superfamily"/>
    <property type="match status" value="1"/>
</dbReference>
<dbReference type="PROSITE" id="PS00383">
    <property type="entry name" value="TYR_PHOSPHATASE_1"/>
    <property type="match status" value="1"/>
</dbReference>
<dbReference type="GeneID" id="92379416"/>
<dbReference type="InterPro" id="IPR029021">
    <property type="entry name" value="Prot-tyrosine_phosphatase-like"/>
</dbReference>
<evidence type="ECO:0000313" key="2">
    <source>
        <dbReference type="EMBL" id="SCU64546.1"/>
    </source>
</evidence>
<dbReference type="SUPFAM" id="SSF52799">
    <property type="entry name" value="(Phosphotyrosine protein) phosphatases II"/>
    <property type="match status" value="1"/>
</dbReference>
<reference evidence="2" key="1">
    <citation type="submission" date="2016-09" db="EMBL/GenBank/DDBJ databases">
        <authorList>
            <person name="Hebert L."/>
            <person name="Moumen B."/>
        </authorList>
    </citation>
    <scope>NUCLEOTIDE SEQUENCE [LARGE SCALE GENOMIC DNA]</scope>
    <source>
        <strain evidence="2">OVI</strain>
    </source>
</reference>
<comment type="caution">
    <text evidence="2">The sequence shown here is derived from an EMBL/GenBank/DDBJ whole genome shotgun (WGS) entry which is preliminary data.</text>
</comment>